<dbReference type="GO" id="GO:0006275">
    <property type="term" value="P:regulation of DNA replication"/>
    <property type="evidence" value="ECO:0007669"/>
    <property type="project" value="InterPro"/>
</dbReference>
<dbReference type="AlphaFoldDB" id="A0A1V6M3Q0"/>
<organism evidence="2 3">
    <name type="scientific">Candidatus Brocadia sapporoensis</name>
    <dbReference type="NCBI Taxonomy" id="392547"/>
    <lineage>
        <taxon>Bacteria</taxon>
        <taxon>Pseudomonadati</taxon>
        <taxon>Planctomycetota</taxon>
        <taxon>Candidatus Brocadiia</taxon>
        <taxon>Candidatus Brocadiales</taxon>
        <taxon>Candidatus Brocadiaceae</taxon>
        <taxon>Candidatus Brocadia</taxon>
    </lineage>
</organism>
<evidence type="ECO:0000259" key="1">
    <source>
        <dbReference type="SMART" id="SM00760"/>
    </source>
</evidence>
<dbReference type="Gene3D" id="1.10.1750.10">
    <property type="match status" value="1"/>
</dbReference>
<dbReference type="GO" id="GO:0043565">
    <property type="term" value="F:sequence-specific DNA binding"/>
    <property type="evidence" value="ECO:0007669"/>
    <property type="project" value="InterPro"/>
</dbReference>
<protein>
    <recommendedName>
        <fullName evidence="1">Chromosomal replication initiator DnaA C-terminal domain-containing protein</fullName>
    </recommendedName>
</protein>
<dbReference type="SUPFAM" id="SSF48295">
    <property type="entry name" value="TrpR-like"/>
    <property type="match status" value="1"/>
</dbReference>
<dbReference type="CDD" id="cd06571">
    <property type="entry name" value="Bac_DnaA_C"/>
    <property type="match status" value="1"/>
</dbReference>
<feature type="domain" description="Chromosomal replication initiator DnaA C-terminal" evidence="1">
    <location>
        <begin position="26"/>
        <end position="93"/>
    </location>
</feature>
<evidence type="ECO:0000313" key="3">
    <source>
        <dbReference type="Proteomes" id="UP000242219"/>
    </source>
</evidence>
<sequence length="117" mass="13344">MKDKFLSTRKDEKEIPQLKKLKSKIPITTIIRYVCNEFRCSEDQAKIKGRKNNKVRAIAMYLARDLSGVSGKELGIFFGGISGAAITMKYNQINAELLRNKKLRGKITNLKKQLLNI</sequence>
<dbReference type="SMART" id="SM00760">
    <property type="entry name" value="Bac_DnaA_C"/>
    <property type="match status" value="1"/>
</dbReference>
<dbReference type="EMBL" id="MJUW02000009">
    <property type="protein sequence ID" value="OQD47013.1"/>
    <property type="molecule type" value="Genomic_DNA"/>
</dbReference>
<dbReference type="Pfam" id="PF08299">
    <property type="entry name" value="Bac_DnaA_C"/>
    <property type="match status" value="1"/>
</dbReference>
<proteinExistence type="predicted"/>
<dbReference type="GO" id="GO:0005524">
    <property type="term" value="F:ATP binding"/>
    <property type="evidence" value="ECO:0007669"/>
    <property type="project" value="InterPro"/>
</dbReference>
<keyword evidence="3" id="KW-1185">Reference proteome</keyword>
<name>A0A1V6M3Q0_9BACT</name>
<dbReference type="GO" id="GO:0006270">
    <property type="term" value="P:DNA replication initiation"/>
    <property type="evidence" value="ECO:0007669"/>
    <property type="project" value="InterPro"/>
</dbReference>
<accession>A0A1V6M3Q0</accession>
<evidence type="ECO:0000313" key="2">
    <source>
        <dbReference type="EMBL" id="OQD47013.1"/>
    </source>
</evidence>
<reference evidence="2 3" key="1">
    <citation type="journal article" date="2016" name="Genome Announc.">
        <title>Draft Genome Sequence of the Anaerobic Ammonium-Oxidizing Bacterium 'Candidatus Brocadia sp. 40'.</title>
        <authorList>
            <person name="Ali M."/>
            <person name="Haroon M.F."/>
            <person name="Narita Y."/>
            <person name="Zhang L."/>
            <person name="Rangel Shaw D."/>
            <person name="Okabe S."/>
            <person name="Saikaly P.E."/>
        </authorList>
    </citation>
    <scope>NUCLEOTIDE SEQUENCE [LARGE SCALE GENOMIC DNA]</scope>
    <source>
        <strain evidence="2 3">40</strain>
    </source>
</reference>
<dbReference type="InterPro" id="IPR010921">
    <property type="entry name" value="Trp_repressor/repl_initiator"/>
</dbReference>
<gene>
    <name evidence="2" type="ORF">BIY37_00190</name>
</gene>
<comment type="caution">
    <text evidence="2">The sequence shown here is derived from an EMBL/GenBank/DDBJ whole genome shotgun (WGS) entry which is preliminary data.</text>
</comment>
<dbReference type="InterPro" id="IPR013159">
    <property type="entry name" value="DnaA_C"/>
</dbReference>
<dbReference type="Proteomes" id="UP000242219">
    <property type="component" value="Unassembled WGS sequence"/>
</dbReference>